<name>A0AAV8WKT8_9CUCU</name>
<protein>
    <recommendedName>
        <fullName evidence="2">PiggyBac transposable element-derived protein domain-containing protein</fullName>
    </recommendedName>
</protein>
<dbReference type="AlphaFoldDB" id="A0AAV8WKT8"/>
<keyword evidence="1" id="KW-0472">Membrane</keyword>
<feature type="domain" description="PiggyBac transposable element-derived protein" evidence="2">
    <location>
        <begin position="12"/>
        <end position="104"/>
    </location>
</feature>
<reference evidence="3" key="1">
    <citation type="journal article" date="2023" name="Insect Mol. Biol.">
        <title>Genome sequencing provides insights into the evolution of gene families encoding plant cell wall-degrading enzymes in longhorned beetles.</title>
        <authorList>
            <person name="Shin N.R."/>
            <person name="Okamura Y."/>
            <person name="Kirsch R."/>
            <person name="Pauchet Y."/>
        </authorList>
    </citation>
    <scope>NUCLEOTIDE SEQUENCE</scope>
    <source>
        <strain evidence="3">RBIC_L_NR</strain>
    </source>
</reference>
<evidence type="ECO:0000259" key="2">
    <source>
        <dbReference type="Pfam" id="PF13843"/>
    </source>
</evidence>
<feature type="transmembrane region" description="Helical" evidence="1">
    <location>
        <begin position="87"/>
        <end position="107"/>
    </location>
</feature>
<proteinExistence type="predicted"/>
<dbReference type="InterPro" id="IPR029526">
    <property type="entry name" value="PGBD"/>
</dbReference>
<keyword evidence="4" id="KW-1185">Reference proteome</keyword>
<dbReference type="Pfam" id="PF13843">
    <property type="entry name" value="DDE_Tnp_1_7"/>
    <property type="match status" value="1"/>
</dbReference>
<evidence type="ECO:0000256" key="1">
    <source>
        <dbReference type="SAM" id="Phobius"/>
    </source>
</evidence>
<sequence>MFFVPVIEGVEKISSVVWKDNKIITLISSFTGEIPLSHVKCFDKKENKSIDIPCPKLVKEYNRHMGGVDLIDGLIGRYKIRMRTKKWYLRLFYHLVDVTIINCWLLYRKIRKDRKETYLPLAQFRAELAYCLCNQGTVSTSKRS</sequence>
<dbReference type="Proteomes" id="UP001162156">
    <property type="component" value="Unassembled WGS sequence"/>
</dbReference>
<keyword evidence="1" id="KW-0812">Transmembrane</keyword>
<dbReference type="EMBL" id="JANEYF010005663">
    <property type="protein sequence ID" value="KAJ8927369.1"/>
    <property type="molecule type" value="Genomic_DNA"/>
</dbReference>
<comment type="caution">
    <text evidence="3">The sequence shown here is derived from an EMBL/GenBank/DDBJ whole genome shotgun (WGS) entry which is preliminary data.</text>
</comment>
<evidence type="ECO:0000313" key="3">
    <source>
        <dbReference type="EMBL" id="KAJ8927369.1"/>
    </source>
</evidence>
<accession>A0AAV8WKT8</accession>
<organism evidence="3 4">
    <name type="scientific">Rhamnusium bicolor</name>
    <dbReference type="NCBI Taxonomy" id="1586634"/>
    <lineage>
        <taxon>Eukaryota</taxon>
        <taxon>Metazoa</taxon>
        <taxon>Ecdysozoa</taxon>
        <taxon>Arthropoda</taxon>
        <taxon>Hexapoda</taxon>
        <taxon>Insecta</taxon>
        <taxon>Pterygota</taxon>
        <taxon>Neoptera</taxon>
        <taxon>Endopterygota</taxon>
        <taxon>Coleoptera</taxon>
        <taxon>Polyphaga</taxon>
        <taxon>Cucujiformia</taxon>
        <taxon>Chrysomeloidea</taxon>
        <taxon>Cerambycidae</taxon>
        <taxon>Lepturinae</taxon>
        <taxon>Rhagiini</taxon>
        <taxon>Rhamnusium</taxon>
    </lineage>
</organism>
<evidence type="ECO:0000313" key="4">
    <source>
        <dbReference type="Proteomes" id="UP001162156"/>
    </source>
</evidence>
<dbReference type="PANTHER" id="PTHR47272">
    <property type="entry name" value="DDE_TNP_1_7 DOMAIN-CONTAINING PROTEIN"/>
    <property type="match status" value="1"/>
</dbReference>
<gene>
    <name evidence="3" type="ORF">NQ314_020144</name>
</gene>
<dbReference type="PANTHER" id="PTHR47272:SF2">
    <property type="entry name" value="PIGGYBAC TRANSPOSABLE ELEMENT-DERIVED PROTEIN 3-LIKE"/>
    <property type="match status" value="1"/>
</dbReference>
<keyword evidence="1" id="KW-1133">Transmembrane helix</keyword>